<dbReference type="EMBL" id="SAUX01000019">
    <property type="protein sequence ID" value="RWR27741.1"/>
    <property type="molecule type" value="Genomic_DNA"/>
</dbReference>
<name>A0A443K4P5_9RHOB</name>
<sequence>MGRVELVIGDTTIRVGSEIGEAALTRILRVVRLA</sequence>
<reference evidence="1 2" key="1">
    <citation type="submission" date="2019-01" db="EMBL/GenBank/DDBJ databases">
        <title>Sinorhodobacter populi sp. nov. isolated from the symptomatic bark tissue of Populus euramericana canker.</title>
        <authorList>
            <person name="Xu G."/>
        </authorList>
    </citation>
    <scope>NUCLEOTIDE SEQUENCE [LARGE SCALE GENOMIC DNA]</scope>
    <source>
        <strain evidence="1 2">D19-10-3-21</strain>
    </source>
</reference>
<dbReference type="OrthoDB" id="9800877at2"/>
<dbReference type="AlphaFoldDB" id="A0A443K4P5"/>
<comment type="caution">
    <text evidence="1">The sequence shown here is derived from an EMBL/GenBank/DDBJ whole genome shotgun (WGS) entry which is preliminary data.</text>
</comment>
<evidence type="ECO:0000313" key="1">
    <source>
        <dbReference type="EMBL" id="RWR27741.1"/>
    </source>
</evidence>
<organism evidence="1 2">
    <name type="scientific">Paenirhodobacter populi</name>
    <dbReference type="NCBI Taxonomy" id="2306993"/>
    <lineage>
        <taxon>Bacteria</taxon>
        <taxon>Pseudomonadati</taxon>
        <taxon>Pseudomonadota</taxon>
        <taxon>Alphaproteobacteria</taxon>
        <taxon>Rhodobacterales</taxon>
        <taxon>Rhodobacter group</taxon>
        <taxon>Paenirhodobacter</taxon>
    </lineage>
</organism>
<reference evidence="1 2" key="2">
    <citation type="submission" date="2019-01" db="EMBL/GenBank/DDBJ databases">
        <authorList>
            <person name="Li Y."/>
        </authorList>
    </citation>
    <scope>NUCLEOTIDE SEQUENCE [LARGE SCALE GENOMIC DNA]</scope>
    <source>
        <strain evidence="1 2">D19-10-3-21</strain>
    </source>
</reference>
<proteinExistence type="predicted"/>
<accession>A0A443K4P5</accession>
<gene>
    <name evidence="1" type="ORF">D2T31_15640</name>
</gene>
<evidence type="ECO:0000313" key="2">
    <source>
        <dbReference type="Proteomes" id="UP000285295"/>
    </source>
</evidence>
<dbReference type="Proteomes" id="UP000285295">
    <property type="component" value="Unassembled WGS sequence"/>
</dbReference>
<protein>
    <recommendedName>
        <fullName evidence="3">Transposase</fullName>
    </recommendedName>
</protein>
<evidence type="ECO:0008006" key="3">
    <source>
        <dbReference type="Google" id="ProtNLM"/>
    </source>
</evidence>